<dbReference type="InterPro" id="IPR003959">
    <property type="entry name" value="ATPase_AAA_core"/>
</dbReference>
<evidence type="ECO:0000259" key="1">
    <source>
        <dbReference type="SMART" id="SM00382"/>
    </source>
</evidence>
<evidence type="ECO:0000313" key="3">
    <source>
        <dbReference type="Proteomes" id="UP001497516"/>
    </source>
</evidence>
<dbReference type="GO" id="GO:0009507">
    <property type="term" value="C:chloroplast"/>
    <property type="evidence" value="ECO:0007669"/>
    <property type="project" value="TreeGrafter"/>
</dbReference>
<dbReference type="Gene3D" id="1.10.8.60">
    <property type="match status" value="1"/>
</dbReference>
<dbReference type="PANTHER" id="PTHR23076">
    <property type="entry name" value="METALLOPROTEASE M41 FTSH"/>
    <property type="match status" value="1"/>
</dbReference>
<dbReference type="InterPro" id="IPR041569">
    <property type="entry name" value="AAA_lid_3"/>
</dbReference>
<accession>A0AAV2E6C3</accession>
<dbReference type="Proteomes" id="UP001497516">
    <property type="component" value="Chromosome 4"/>
</dbReference>
<keyword evidence="3" id="KW-1185">Reference proteome</keyword>
<dbReference type="SUPFAM" id="SSF52540">
    <property type="entry name" value="P-loop containing nucleoside triphosphate hydrolases"/>
    <property type="match status" value="1"/>
</dbReference>
<dbReference type="SMART" id="SM00382">
    <property type="entry name" value="AAA"/>
    <property type="match status" value="1"/>
</dbReference>
<dbReference type="FunFam" id="3.40.50.300:FF:000982">
    <property type="entry name" value="Inactive ATP-dependent zinc metalloprotease FTSHI 2 like"/>
    <property type="match status" value="1"/>
</dbReference>
<dbReference type="InterPro" id="IPR003960">
    <property type="entry name" value="ATPase_AAA_CS"/>
</dbReference>
<dbReference type="GO" id="GO:0006508">
    <property type="term" value="P:proteolysis"/>
    <property type="evidence" value="ECO:0007669"/>
    <property type="project" value="TreeGrafter"/>
</dbReference>
<dbReference type="GO" id="GO:0045037">
    <property type="term" value="P:protein import into chloroplast stroma"/>
    <property type="evidence" value="ECO:0007669"/>
    <property type="project" value="TreeGrafter"/>
</dbReference>
<evidence type="ECO:0000313" key="2">
    <source>
        <dbReference type="EMBL" id="CAL1381416.1"/>
    </source>
</evidence>
<dbReference type="AlphaFoldDB" id="A0AAV2E6C3"/>
<dbReference type="GO" id="GO:0005524">
    <property type="term" value="F:ATP binding"/>
    <property type="evidence" value="ECO:0007669"/>
    <property type="project" value="InterPro"/>
</dbReference>
<name>A0AAV2E6C3_9ROSI</name>
<feature type="domain" description="AAA+ ATPase" evidence="1">
    <location>
        <begin position="334"/>
        <end position="473"/>
    </location>
</feature>
<sequence length="753" mass="82614">MATNTTRILVLETQMAAIKQQINSRHRDLKAAIAALAASTKASIDALTDSLEQRREDSTVCSPWHATPNQFADLQQFSLPPRRSLILDPHVWVPSSTVSGQPALIADHQVPSPTFNWVSPLSNPTPTSLIPSVVFSSGIQDPNHSFPPPLAPLPSPSTVVVYPIDSCAYSPVGSSTSEPSNLLDNSPLLEKTSTPQIHSFLSPAIHTSSTGDPNVLCARKFQLSFTLVFGSTGTSCNTFSIGVFFPAMYDAEFWYCHTQLRDSEWDYGVQLCHGYCGNCVVSTGRGNCPCFKEPYKDYCYAYTPPVKKPELPKPYLGLKFFTLGEMYRRRGVKIPGGILLCGSPSVGKTQLSKVVAGEAGVTFFSTSASQVVEICIGVGASRVRSLNQEARENAPSLVFIEGLDVVGRERGLINGSGGQERNATLNQLLVCLEGFEGRGDVITIAATNRQDILDPALVRPGRIDRKIYIPRPGRIACMEILKVHASKKPMAEDVDYMAVASMTDGMVGVELANIIEVAAINMMRDGRNEITTDDFLQAAQIEERGMLDRKDRSTKTWKKVAINEAAMAVVSLTFLDFRDIEFATISPRAGLAGLINTCRMVSQHPLSCQFAAVSLWSLIRVPPFLLRSWFHHSYTCWAVEERVVTQQPRVQFLTHNIAKSQYKQKIRACFAGWGLGLPSSTTLSTEVCGWKTRYFGPFKVLSKLKLCRSIVPPATLHLPAADDNGSLKLAPARILALRFVNQDNRDVTQVLVQ</sequence>
<organism evidence="2 3">
    <name type="scientific">Linum trigynum</name>
    <dbReference type="NCBI Taxonomy" id="586398"/>
    <lineage>
        <taxon>Eukaryota</taxon>
        <taxon>Viridiplantae</taxon>
        <taxon>Streptophyta</taxon>
        <taxon>Embryophyta</taxon>
        <taxon>Tracheophyta</taxon>
        <taxon>Spermatophyta</taxon>
        <taxon>Magnoliopsida</taxon>
        <taxon>eudicotyledons</taxon>
        <taxon>Gunneridae</taxon>
        <taxon>Pentapetalae</taxon>
        <taxon>rosids</taxon>
        <taxon>fabids</taxon>
        <taxon>Malpighiales</taxon>
        <taxon>Linaceae</taxon>
        <taxon>Linum</taxon>
    </lineage>
</organism>
<dbReference type="Gene3D" id="3.40.50.300">
    <property type="entry name" value="P-loop containing nucleotide triphosphate hydrolases"/>
    <property type="match status" value="1"/>
</dbReference>
<dbReference type="PROSITE" id="PS00674">
    <property type="entry name" value="AAA"/>
    <property type="match status" value="1"/>
</dbReference>
<reference evidence="2 3" key="1">
    <citation type="submission" date="2024-04" db="EMBL/GenBank/DDBJ databases">
        <authorList>
            <person name="Fracassetti M."/>
        </authorList>
    </citation>
    <scope>NUCLEOTIDE SEQUENCE [LARGE SCALE GENOMIC DNA]</scope>
</reference>
<dbReference type="GO" id="GO:0016887">
    <property type="term" value="F:ATP hydrolysis activity"/>
    <property type="evidence" value="ECO:0007669"/>
    <property type="project" value="InterPro"/>
</dbReference>
<dbReference type="GO" id="GO:0004176">
    <property type="term" value="F:ATP-dependent peptidase activity"/>
    <property type="evidence" value="ECO:0007669"/>
    <property type="project" value="TreeGrafter"/>
</dbReference>
<dbReference type="Pfam" id="PF17862">
    <property type="entry name" value="AAA_lid_3"/>
    <property type="match status" value="1"/>
</dbReference>
<protein>
    <recommendedName>
        <fullName evidence="1">AAA+ ATPase domain-containing protein</fullName>
    </recommendedName>
</protein>
<dbReference type="Pfam" id="PF00004">
    <property type="entry name" value="AAA"/>
    <property type="match status" value="1"/>
</dbReference>
<gene>
    <name evidence="2" type="ORF">LTRI10_LOCUS22794</name>
</gene>
<dbReference type="InterPro" id="IPR003593">
    <property type="entry name" value="AAA+_ATPase"/>
</dbReference>
<dbReference type="EMBL" id="OZ034817">
    <property type="protein sequence ID" value="CAL1381416.1"/>
    <property type="molecule type" value="Genomic_DNA"/>
</dbReference>
<dbReference type="InterPro" id="IPR027417">
    <property type="entry name" value="P-loop_NTPase"/>
</dbReference>
<proteinExistence type="predicted"/>
<dbReference type="PANTHER" id="PTHR23076:SF56">
    <property type="entry name" value="INACTIVE ATP-DEPENDENT ZINC METALLOPROTEASE FTSHI 2, CHLOROPLASTIC-RELATED"/>
    <property type="match status" value="1"/>
</dbReference>